<feature type="transmembrane region" description="Helical" evidence="1">
    <location>
        <begin position="12"/>
        <end position="36"/>
    </location>
</feature>
<reference evidence="3" key="3">
    <citation type="submission" date="2021-02" db="UniProtKB">
        <authorList>
            <consortium name="EnsemblMetazoa"/>
        </authorList>
    </citation>
    <scope>IDENTIFICATION</scope>
    <source>
        <strain evidence="3">USDA</strain>
    </source>
</reference>
<dbReference type="InParanoid" id="E0VA44"/>
<dbReference type="EMBL" id="DS235004">
    <property type="protein sequence ID" value="EEB10250.1"/>
    <property type="molecule type" value="Genomic_DNA"/>
</dbReference>
<organism>
    <name type="scientific">Pediculus humanus subsp. corporis</name>
    <name type="common">Body louse</name>
    <dbReference type="NCBI Taxonomy" id="121224"/>
    <lineage>
        <taxon>Eukaryota</taxon>
        <taxon>Metazoa</taxon>
        <taxon>Ecdysozoa</taxon>
        <taxon>Arthropoda</taxon>
        <taxon>Hexapoda</taxon>
        <taxon>Insecta</taxon>
        <taxon>Pterygota</taxon>
        <taxon>Neoptera</taxon>
        <taxon>Paraneoptera</taxon>
        <taxon>Psocodea</taxon>
        <taxon>Troctomorpha</taxon>
        <taxon>Phthiraptera</taxon>
        <taxon>Anoplura</taxon>
        <taxon>Pediculidae</taxon>
        <taxon>Pediculus</taxon>
    </lineage>
</organism>
<reference evidence="2" key="2">
    <citation type="submission" date="2007-04" db="EMBL/GenBank/DDBJ databases">
        <title>The genome of the human body louse.</title>
        <authorList>
            <consortium name="The Human Body Louse Genome Consortium"/>
            <person name="Kirkness E."/>
            <person name="Walenz B."/>
            <person name="Hass B."/>
            <person name="Bruggner R."/>
            <person name="Strausberg R."/>
        </authorList>
    </citation>
    <scope>NUCLEOTIDE SEQUENCE</scope>
    <source>
        <strain evidence="2">USDA</strain>
    </source>
</reference>
<keyword evidence="1" id="KW-1133">Transmembrane helix</keyword>
<dbReference type="EnsemblMetazoa" id="PHUM026750-RA">
    <property type="protein sequence ID" value="PHUM026750-PA"/>
    <property type="gene ID" value="PHUM026750"/>
</dbReference>
<dbReference type="Proteomes" id="UP000009046">
    <property type="component" value="Unassembled WGS sequence"/>
</dbReference>
<keyword evidence="4" id="KW-1185">Reference proteome</keyword>
<dbReference type="CTD" id="8238869"/>
<dbReference type="AlphaFoldDB" id="E0VA44"/>
<dbReference type="GeneID" id="8238869"/>
<dbReference type="EMBL" id="AAZO01000326">
    <property type="status" value="NOT_ANNOTATED_CDS"/>
    <property type="molecule type" value="Genomic_DNA"/>
</dbReference>
<reference evidence="2" key="1">
    <citation type="submission" date="2007-04" db="EMBL/GenBank/DDBJ databases">
        <title>Annotation of Pediculus humanus corporis strain USDA.</title>
        <authorList>
            <person name="Kirkness E."/>
            <person name="Hannick L."/>
            <person name="Hass B."/>
            <person name="Bruggner R."/>
            <person name="Lawson D."/>
            <person name="Bidwell S."/>
            <person name="Joardar V."/>
            <person name="Caler E."/>
            <person name="Walenz B."/>
            <person name="Inman J."/>
            <person name="Schobel S."/>
            <person name="Galinsky K."/>
            <person name="Amedeo P."/>
            <person name="Strausberg R."/>
        </authorList>
    </citation>
    <scope>NUCLEOTIDE SEQUENCE</scope>
    <source>
        <strain evidence="2">USDA</strain>
    </source>
</reference>
<keyword evidence="1" id="KW-0472">Membrane</keyword>
<name>E0VA44_PEDHC</name>
<evidence type="ECO:0000313" key="4">
    <source>
        <dbReference type="Proteomes" id="UP000009046"/>
    </source>
</evidence>
<dbReference type="VEuPathDB" id="VectorBase:PHUM026750"/>
<protein>
    <submittedName>
        <fullName evidence="2 3">Uncharacterized protein</fullName>
    </submittedName>
</protein>
<keyword evidence="1" id="KW-0812">Transmembrane</keyword>
<dbReference type="RefSeq" id="XP_002422988.1">
    <property type="nucleotide sequence ID" value="XM_002422943.1"/>
</dbReference>
<gene>
    <name evidence="3" type="primary">8238869</name>
    <name evidence="2" type="ORF">Phum_PHUM026750</name>
</gene>
<accession>E0VA44</accession>
<dbReference type="KEGG" id="phu:Phum_PHUM026750"/>
<evidence type="ECO:0000256" key="1">
    <source>
        <dbReference type="SAM" id="Phobius"/>
    </source>
</evidence>
<sequence>MVPLFLIKIGLIALKGFWAGVTALLVSKAIAFRVFYSKNEYDKPQRNRRRPPQINFPHHVPYIQEKPPVYINLTNTKKLVIKLTARAQHPTIITCLHFLFMFLFCFF</sequence>
<dbReference type="HOGENOM" id="CLU_2213077_0_0_1"/>
<evidence type="ECO:0000313" key="3">
    <source>
        <dbReference type="EnsemblMetazoa" id="PHUM026750-PA"/>
    </source>
</evidence>
<evidence type="ECO:0000313" key="2">
    <source>
        <dbReference type="EMBL" id="EEB10250.1"/>
    </source>
</evidence>
<proteinExistence type="predicted"/>